<keyword evidence="2" id="KW-0812">Transmembrane</keyword>
<protein>
    <submittedName>
        <fullName evidence="6">Uncharacterized protein LOC116223519</fullName>
    </submittedName>
</protein>
<dbReference type="Pfam" id="PF13927">
    <property type="entry name" value="Ig_3"/>
    <property type="match status" value="1"/>
</dbReference>
<dbReference type="RefSeq" id="XP_031436421.2">
    <property type="nucleotide sequence ID" value="XM_031580561.2"/>
</dbReference>
<evidence type="ECO:0000256" key="2">
    <source>
        <dbReference type="SAM" id="Phobius"/>
    </source>
</evidence>
<keyword evidence="2" id="KW-1133">Transmembrane helix</keyword>
<evidence type="ECO:0000259" key="4">
    <source>
        <dbReference type="PROSITE" id="PS50835"/>
    </source>
</evidence>
<sequence length="258" mass="28935">MLWIFFAGLFLWVYPYAEAGCFNITELKEDSMVITEMECCDPILKNASLEHSGLYICSLSQSIADTVWSIHENFSAIWVEASHGAHIFEEGQNVTLKCEASSTPASVAWSWERLDKKRVWQEVDTEKQLVLSRMEDSGEYRCRGHSEILNVTRKSPAYQVYFFSIPNSGSVSLAAAALSLSLLALLLLVALGLWLWLKERPSPNTRTAEPNDYGSKGANIPPVDDDGDVYMNSVEIEKVYSNLNPTFRAEDQSFATLT</sequence>
<feature type="signal peptide" evidence="3">
    <location>
        <begin position="1"/>
        <end position="19"/>
    </location>
</feature>
<dbReference type="AlphaFoldDB" id="A0A6P8GGL5"/>
<keyword evidence="2" id="KW-0472">Membrane</keyword>
<reference evidence="6" key="1">
    <citation type="submission" date="2025-08" db="UniProtKB">
        <authorList>
            <consortium name="RefSeq"/>
        </authorList>
    </citation>
    <scope>IDENTIFICATION</scope>
</reference>
<gene>
    <name evidence="6" type="primary">LOC116223519</name>
</gene>
<evidence type="ECO:0000256" key="1">
    <source>
        <dbReference type="SAM" id="MobiDB-lite"/>
    </source>
</evidence>
<feature type="transmembrane region" description="Helical" evidence="2">
    <location>
        <begin position="173"/>
        <end position="197"/>
    </location>
</feature>
<proteinExistence type="predicted"/>
<dbReference type="PROSITE" id="PS50835">
    <property type="entry name" value="IG_LIKE"/>
    <property type="match status" value="1"/>
</dbReference>
<evidence type="ECO:0000313" key="5">
    <source>
        <dbReference type="Proteomes" id="UP000515152"/>
    </source>
</evidence>
<dbReference type="Proteomes" id="UP000515152">
    <property type="component" value="Chromosome 14"/>
</dbReference>
<feature type="domain" description="Ig-like" evidence="4">
    <location>
        <begin position="90"/>
        <end position="152"/>
    </location>
</feature>
<organism evidence="5 6">
    <name type="scientific">Clupea harengus</name>
    <name type="common">Atlantic herring</name>
    <dbReference type="NCBI Taxonomy" id="7950"/>
    <lineage>
        <taxon>Eukaryota</taxon>
        <taxon>Metazoa</taxon>
        <taxon>Chordata</taxon>
        <taxon>Craniata</taxon>
        <taxon>Vertebrata</taxon>
        <taxon>Euteleostomi</taxon>
        <taxon>Actinopterygii</taxon>
        <taxon>Neopterygii</taxon>
        <taxon>Teleostei</taxon>
        <taxon>Clupei</taxon>
        <taxon>Clupeiformes</taxon>
        <taxon>Clupeoidei</taxon>
        <taxon>Clupeidae</taxon>
        <taxon>Clupea</taxon>
    </lineage>
</organism>
<evidence type="ECO:0000256" key="3">
    <source>
        <dbReference type="SAM" id="SignalP"/>
    </source>
</evidence>
<evidence type="ECO:0000313" key="6">
    <source>
        <dbReference type="RefSeq" id="XP_031436421.2"/>
    </source>
</evidence>
<dbReference type="InterPro" id="IPR007110">
    <property type="entry name" value="Ig-like_dom"/>
</dbReference>
<accession>A0A6P8GGL5</accession>
<dbReference type="SMART" id="SM00409">
    <property type="entry name" value="IG"/>
    <property type="match status" value="1"/>
</dbReference>
<feature type="region of interest" description="Disordered" evidence="1">
    <location>
        <begin position="203"/>
        <end position="224"/>
    </location>
</feature>
<keyword evidence="5" id="KW-1185">Reference proteome</keyword>
<name>A0A6P8GGL5_CLUHA</name>
<dbReference type="InterPro" id="IPR003599">
    <property type="entry name" value="Ig_sub"/>
</dbReference>
<keyword evidence="3" id="KW-0732">Signal</keyword>
<dbReference type="OrthoDB" id="8959865at2759"/>
<dbReference type="KEGG" id="char:116223519"/>
<dbReference type="GeneID" id="116223519"/>
<feature type="chain" id="PRO_5035241757" evidence="3">
    <location>
        <begin position="20"/>
        <end position="258"/>
    </location>
</feature>